<reference evidence="1" key="1">
    <citation type="submission" date="2019-12" db="EMBL/GenBank/DDBJ databases">
        <title>Genome sequencing and annotation of Brassica cretica.</title>
        <authorList>
            <person name="Studholme D.J."/>
            <person name="Sarris P.F."/>
        </authorList>
    </citation>
    <scope>NUCLEOTIDE SEQUENCE</scope>
    <source>
        <strain evidence="1">PFS-102/07</strain>
        <tissue evidence="1">Leaf</tissue>
    </source>
</reference>
<proteinExistence type="predicted"/>
<dbReference type="EMBL" id="QGKY02001925">
    <property type="protein sequence ID" value="KAF2544807.1"/>
    <property type="molecule type" value="Genomic_DNA"/>
</dbReference>
<sequence>MEDMDFGRTSIYEATTMSVDISTAILSDKSTEISIDDAHQTSIDSTPPEAGKYSLTDDANERVVLRKPKGQLSKQITKL</sequence>
<organism evidence="1">
    <name type="scientific">Brassica cretica</name>
    <name type="common">Mustard</name>
    <dbReference type="NCBI Taxonomy" id="69181"/>
    <lineage>
        <taxon>Eukaryota</taxon>
        <taxon>Viridiplantae</taxon>
        <taxon>Streptophyta</taxon>
        <taxon>Embryophyta</taxon>
        <taxon>Tracheophyta</taxon>
        <taxon>Spermatophyta</taxon>
        <taxon>Magnoliopsida</taxon>
        <taxon>eudicotyledons</taxon>
        <taxon>Gunneridae</taxon>
        <taxon>Pentapetalae</taxon>
        <taxon>rosids</taxon>
        <taxon>malvids</taxon>
        <taxon>Brassicales</taxon>
        <taxon>Brassicaceae</taxon>
        <taxon>Brassiceae</taxon>
        <taxon>Brassica</taxon>
    </lineage>
</organism>
<evidence type="ECO:0000313" key="1">
    <source>
        <dbReference type="EMBL" id="KAF2544807.1"/>
    </source>
</evidence>
<protein>
    <submittedName>
        <fullName evidence="1">Uncharacterized protein</fullName>
    </submittedName>
</protein>
<dbReference type="AlphaFoldDB" id="A0A8S9GKE0"/>
<gene>
    <name evidence="1" type="ORF">F2Q70_00021839</name>
</gene>
<accession>A0A8S9GKE0</accession>
<comment type="caution">
    <text evidence="1">The sequence shown here is derived from an EMBL/GenBank/DDBJ whole genome shotgun (WGS) entry which is preliminary data.</text>
</comment>
<name>A0A8S9GKE0_BRACR</name>